<accession>A0ABQ7QGQ7</accession>
<sequence length="69" mass="8158">MRQTDGRWTKELTEWCPRYSTRGVGRPATRWRDELADFTGAGECWTRCTANKLTWKKMGEAFAQQWDDL</sequence>
<evidence type="ECO:0000313" key="2">
    <source>
        <dbReference type="Proteomes" id="UP000823941"/>
    </source>
</evidence>
<protein>
    <submittedName>
        <fullName evidence="1">Uncharacterized protein</fullName>
    </submittedName>
</protein>
<dbReference type="EMBL" id="JAHIBW010000015">
    <property type="protein sequence ID" value="KAG7304397.1"/>
    <property type="molecule type" value="Genomic_DNA"/>
</dbReference>
<evidence type="ECO:0000313" key="1">
    <source>
        <dbReference type="EMBL" id="KAG7304397.1"/>
    </source>
</evidence>
<comment type="caution">
    <text evidence="1">The sequence shown here is derived from an EMBL/GenBank/DDBJ whole genome shotgun (WGS) entry which is preliminary data.</text>
</comment>
<gene>
    <name evidence="1" type="ORF">JYU34_011337</name>
</gene>
<proteinExistence type="predicted"/>
<name>A0ABQ7QGQ7_PLUXY</name>
<keyword evidence="2" id="KW-1185">Reference proteome</keyword>
<reference evidence="1 2" key="1">
    <citation type="submission" date="2021-06" db="EMBL/GenBank/DDBJ databases">
        <title>A haploid diamondback moth (Plutella xylostella L.) genome assembly resolves 31 chromosomes and identifies a diamide resistance mutation.</title>
        <authorList>
            <person name="Ward C.M."/>
            <person name="Perry K.D."/>
            <person name="Baker G."/>
            <person name="Powis K."/>
            <person name="Heckel D.G."/>
            <person name="Baxter S.W."/>
        </authorList>
    </citation>
    <scope>NUCLEOTIDE SEQUENCE [LARGE SCALE GENOMIC DNA]</scope>
    <source>
        <strain evidence="1 2">LV</strain>
        <tissue evidence="1">Single pupa</tissue>
    </source>
</reference>
<dbReference type="Proteomes" id="UP000823941">
    <property type="component" value="Chromosome 15"/>
</dbReference>
<organism evidence="1 2">
    <name type="scientific">Plutella xylostella</name>
    <name type="common">Diamondback moth</name>
    <name type="synonym">Plutella maculipennis</name>
    <dbReference type="NCBI Taxonomy" id="51655"/>
    <lineage>
        <taxon>Eukaryota</taxon>
        <taxon>Metazoa</taxon>
        <taxon>Ecdysozoa</taxon>
        <taxon>Arthropoda</taxon>
        <taxon>Hexapoda</taxon>
        <taxon>Insecta</taxon>
        <taxon>Pterygota</taxon>
        <taxon>Neoptera</taxon>
        <taxon>Endopterygota</taxon>
        <taxon>Lepidoptera</taxon>
        <taxon>Glossata</taxon>
        <taxon>Ditrysia</taxon>
        <taxon>Yponomeutoidea</taxon>
        <taxon>Plutellidae</taxon>
        <taxon>Plutella</taxon>
    </lineage>
</organism>